<dbReference type="InterPro" id="IPR001680">
    <property type="entry name" value="WD40_rpt"/>
</dbReference>
<gene>
    <name evidence="6" type="ORF">ROZALSC1DRAFT_30493</name>
</gene>
<keyword evidence="3 4" id="KW-0677">Repeat</keyword>
<proteinExistence type="inferred from homology"/>
<reference evidence="7" key="1">
    <citation type="journal article" date="2018" name="Nat. Microbiol.">
        <title>Leveraging single-cell genomics to expand the fungal tree of life.</title>
        <authorList>
            <person name="Ahrendt S.R."/>
            <person name="Quandt C.A."/>
            <person name="Ciobanu D."/>
            <person name="Clum A."/>
            <person name="Salamov A."/>
            <person name="Andreopoulos B."/>
            <person name="Cheng J.F."/>
            <person name="Woyke T."/>
            <person name="Pelin A."/>
            <person name="Henrissat B."/>
            <person name="Reynolds N.K."/>
            <person name="Benny G.L."/>
            <person name="Smith M.E."/>
            <person name="James T.Y."/>
            <person name="Grigoriev I.V."/>
        </authorList>
    </citation>
    <scope>NUCLEOTIDE SEQUENCE [LARGE SCALE GENOMIC DNA]</scope>
    <source>
        <strain evidence="7">CSF55</strain>
    </source>
</reference>
<evidence type="ECO:0000313" key="6">
    <source>
        <dbReference type="EMBL" id="RKP17734.1"/>
    </source>
</evidence>
<evidence type="ECO:0000256" key="3">
    <source>
        <dbReference type="ARBA" id="ARBA00022737"/>
    </source>
</evidence>
<comment type="similarity">
    <text evidence="1 4">Belongs to the phosphatase 2A regulatory subunit B family.</text>
</comment>
<dbReference type="AlphaFoldDB" id="A0A4P9YET4"/>
<protein>
    <recommendedName>
        <fullName evidence="4">Protein phosphatase PP2A regulatory subunit B</fullName>
    </recommendedName>
</protein>
<accession>A0A4P9YET4</accession>
<feature type="region of interest" description="Disordered" evidence="5">
    <location>
        <begin position="481"/>
        <end position="502"/>
    </location>
</feature>
<keyword evidence="2 4" id="KW-0853">WD repeat</keyword>
<name>A0A4P9YET4_ROZAC</name>
<evidence type="ECO:0000256" key="1">
    <source>
        <dbReference type="ARBA" id="ARBA00008259"/>
    </source>
</evidence>
<dbReference type="Pfam" id="PF00400">
    <property type="entry name" value="WD40"/>
    <property type="match status" value="3"/>
</dbReference>
<evidence type="ECO:0000313" key="7">
    <source>
        <dbReference type="Proteomes" id="UP000281549"/>
    </source>
</evidence>
<feature type="compositionally biased region" description="Basic and acidic residues" evidence="5">
    <location>
        <begin position="488"/>
        <end position="500"/>
    </location>
</feature>
<dbReference type="InterPro" id="IPR000009">
    <property type="entry name" value="PP2A_PR55"/>
</dbReference>
<dbReference type="InterPro" id="IPR015943">
    <property type="entry name" value="WD40/YVTN_repeat-like_dom_sf"/>
</dbReference>
<dbReference type="SUPFAM" id="SSF50978">
    <property type="entry name" value="WD40 repeat-like"/>
    <property type="match status" value="1"/>
</dbReference>
<dbReference type="InterPro" id="IPR036322">
    <property type="entry name" value="WD40_repeat_dom_sf"/>
</dbReference>
<dbReference type="EMBL" id="ML005692">
    <property type="protein sequence ID" value="RKP17734.1"/>
    <property type="molecule type" value="Genomic_DNA"/>
</dbReference>
<dbReference type="GO" id="GO:0000159">
    <property type="term" value="C:protein phosphatase type 2A complex"/>
    <property type="evidence" value="ECO:0007669"/>
    <property type="project" value="UniProtKB-UniRule"/>
</dbReference>
<organism evidence="6 7">
    <name type="scientific">Rozella allomycis (strain CSF55)</name>
    <dbReference type="NCBI Taxonomy" id="988480"/>
    <lineage>
        <taxon>Eukaryota</taxon>
        <taxon>Fungi</taxon>
        <taxon>Fungi incertae sedis</taxon>
        <taxon>Cryptomycota</taxon>
        <taxon>Cryptomycota incertae sedis</taxon>
        <taxon>Rozella</taxon>
    </lineage>
</organism>
<dbReference type="PANTHER" id="PTHR11871">
    <property type="entry name" value="PROTEIN PHOSPHATASE PP2A REGULATORY SUBUNIT B"/>
    <property type="match status" value="1"/>
</dbReference>
<evidence type="ECO:0000256" key="4">
    <source>
        <dbReference type="RuleBase" id="RU331113"/>
    </source>
</evidence>
<evidence type="ECO:0000256" key="5">
    <source>
        <dbReference type="SAM" id="MobiDB-lite"/>
    </source>
</evidence>
<sequence>MAEDNSWKFAQCFGDKGDVDEITNADIISAVEFDPTGDFLATGDRGGRVVLFERSKNKKNCEYKFYTEFQSHEPEFDYLKSVEIEEKINKIRWCPRQNDSHFLLTTNDRTVKLWKVYEKQLKVVAENNTNHTNFIPKSRQDLKLPLMQYRETAVAATPKRIFANAHTYHINSVSISSDGETFLSADDLRINVWNLHNRDESFNIVDIKPANMEDLTEVITAAEFHPHHSHLFMYSSSKGIIKLNDMRMSALCDTHYKSFEDVDDDPSKKNFLNEILASITDIRFSQDGRYILSRDYMTVKVWDINMDNRPVATFNVHDHLKSKLCDLYEADCVFDKFECTFNGDGTSIMTGSYHNYLTLFNLKDKSEVTLQADKSAFRQKRNPGSARKLLSRKSKKDDINVDAIDFNKKILHTSWHPKENSIAIAATNNLFIFSQLFHFNLSFGKLLEMSFLTKYRITPFRTPNLLNSNSISRFYAKAKKKSGPASTSKEEEKLDIKDPHTLQPGDPLTGISIMNGVPDPVGVSKKCETQDYAGGCEECEEEDFCYKAWTTSLVFVDNEIN</sequence>
<dbReference type="PRINTS" id="PR00600">
    <property type="entry name" value="PP2APR55"/>
</dbReference>
<dbReference type="SMART" id="SM00320">
    <property type="entry name" value="WD40"/>
    <property type="match status" value="5"/>
</dbReference>
<dbReference type="GO" id="GO:0019888">
    <property type="term" value="F:protein phosphatase regulator activity"/>
    <property type="evidence" value="ECO:0007669"/>
    <property type="project" value="InterPro"/>
</dbReference>
<dbReference type="Gene3D" id="2.130.10.10">
    <property type="entry name" value="YVTN repeat-like/Quinoprotein amine dehydrogenase"/>
    <property type="match status" value="1"/>
</dbReference>
<dbReference type="Proteomes" id="UP000281549">
    <property type="component" value="Unassembled WGS sequence"/>
</dbReference>
<evidence type="ECO:0000256" key="2">
    <source>
        <dbReference type="ARBA" id="ARBA00022574"/>
    </source>
</evidence>